<dbReference type="Proteomes" id="UP000319557">
    <property type="component" value="Chromosome"/>
</dbReference>
<name>A0A517M4H6_9BACT</name>
<dbReference type="EMBL" id="CP036261">
    <property type="protein sequence ID" value="QDS89774.1"/>
    <property type="molecule type" value="Genomic_DNA"/>
</dbReference>
<sequence length="82" mass="9281">MFLLLNETKSIKRNAKGDPVSEPLENEEMEALRNQIWDFVYRAGNPQTIASIVDDLHLSDDSVRQAVHHAWFVCEGETVAIA</sequence>
<dbReference type="AlphaFoldDB" id="A0A517M4H6"/>
<reference evidence="1 2" key="1">
    <citation type="submission" date="2019-02" db="EMBL/GenBank/DDBJ databases">
        <title>Deep-cultivation of Planctomycetes and their phenomic and genomic characterization uncovers novel biology.</title>
        <authorList>
            <person name="Wiegand S."/>
            <person name="Jogler M."/>
            <person name="Boedeker C."/>
            <person name="Pinto D."/>
            <person name="Vollmers J."/>
            <person name="Rivas-Marin E."/>
            <person name="Kohn T."/>
            <person name="Peeters S.H."/>
            <person name="Heuer A."/>
            <person name="Rast P."/>
            <person name="Oberbeckmann S."/>
            <person name="Bunk B."/>
            <person name="Jeske O."/>
            <person name="Meyerdierks A."/>
            <person name="Storesund J.E."/>
            <person name="Kallscheuer N."/>
            <person name="Luecker S."/>
            <person name="Lage O.M."/>
            <person name="Pohl T."/>
            <person name="Merkel B.J."/>
            <person name="Hornburger P."/>
            <person name="Mueller R.-W."/>
            <person name="Bruemmer F."/>
            <person name="Labrenz M."/>
            <person name="Spormann A.M."/>
            <person name="Op den Camp H."/>
            <person name="Overmann J."/>
            <person name="Amann R."/>
            <person name="Jetten M.S.M."/>
            <person name="Mascher T."/>
            <person name="Medema M.H."/>
            <person name="Devos D.P."/>
            <person name="Kaster A.-K."/>
            <person name="Ovreas L."/>
            <person name="Rohde M."/>
            <person name="Galperin M.Y."/>
            <person name="Jogler C."/>
        </authorList>
    </citation>
    <scope>NUCLEOTIDE SEQUENCE [LARGE SCALE GENOMIC DNA]</scope>
    <source>
        <strain evidence="1 2">EC9</strain>
    </source>
</reference>
<organism evidence="1 2">
    <name type="scientific">Rosistilla ulvae</name>
    <dbReference type="NCBI Taxonomy" id="1930277"/>
    <lineage>
        <taxon>Bacteria</taxon>
        <taxon>Pseudomonadati</taxon>
        <taxon>Planctomycetota</taxon>
        <taxon>Planctomycetia</taxon>
        <taxon>Pirellulales</taxon>
        <taxon>Pirellulaceae</taxon>
        <taxon>Rosistilla</taxon>
    </lineage>
</organism>
<gene>
    <name evidence="1" type="ORF">EC9_39740</name>
</gene>
<proteinExistence type="predicted"/>
<dbReference type="KEGG" id="ruv:EC9_39740"/>
<protein>
    <submittedName>
        <fullName evidence="1">Uncharacterized protein</fullName>
    </submittedName>
</protein>
<keyword evidence="2" id="KW-1185">Reference proteome</keyword>
<evidence type="ECO:0000313" key="2">
    <source>
        <dbReference type="Proteomes" id="UP000319557"/>
    </source>
</evidence>
<accession>A0A517M4H6</accession>
<evidence type="ECO:0000313" key="1">
    <source>
        <dbReference type="EMBL" id="QDS89774.1"/>
    </source>
</evidence>